<dbReference type="OrthoDB" id="5344394at2"/>
<comment type="caution">
    <text evidence="1">The sequence shown here is derived from an EMBL/GenBank/DDBJ whole genome shotgun (WGS) entry which is preliminary data.</text>
</comment>
<organism evidence="1 2">
    <name type="scientific">Aliarcobacter thereius</name>
    <dbReference type="NCBI Taxonomy" id="544718"/>
    <lineage>
        <taxon>Bacteria</taxon>
        <taxon>Pseudomonadati</taxon>
        <taxon>Campylobacterota</taxon>
        <taxon>Epsilonproteobacteria</taxon>
        <taxon>Campylobacterales</taxon>
        <taxon>Arcobacteraceae</taxon>
        <taxon>Aliarcobacter</taxon>
    </lineage>
</organism>
<evidence type="ECO:0000313" key="2">
    <source>
        <dbReference type="Proteomes" id="UP000093281"/>
    </source>
</evidence>
<reference evidence="2" key="1">
    <citation type="submission" date="2015-05" db="EMBL/GenBank/DDBJ databases">
        <authorList>
            <person name="Rovetto F."/>
            <person name="Cocolin L."/>
            <person name="Illeghems K."/>
            <person name="Van Nieuwerburgh F."/>
            <person name="Houf K."/>
        </authorList>
    </citation>
    <scope>NUCLEOTIDE SEQUENCE [LARGE SCALE GENOMIC DNA]</scope>
    <source>
        <strain evidence="2">DU22</strain>
    </source>
</reference>
<proteinExistence type="predicted"/>
<protein>
    <recommendedName>
        <fullName evidence="3">Helix-turn-helix domain-containing protein</fullName>
    </recommendedName>
</protein>
<accession>A0A1C0B2L3</accession>
<dbReference type="EMBL" id="LCUJ01000014">
    <property type="protein sequence ID" value="OCL96517.1"/>
    <property type="molecule type" value="Genomic_DNA"/>
</dbReference>
<dbReference type="RefSeq" id="WP_066187774.1">
    <property type="nucleotide sequence ID" value="NZ_LCUJ01000014.1"/>
</dbReference>
<sequence length="123" mass="14754">MNKINQNHKTNLTKLADYTTIKHHPRVKYKLTNNDYCIANAIYHLSNNPESRFKGWYFGKIETLGKMFQFGRTATYDSVKKLLEKELIEKDLETGFLRTTKKWWKEFVNYEIGKISEKKYYES</sequence>
<name>A0A1C0B2L3_9BACT</name>
<evidence type="ECO:0008006" key="3">
    <source>
        <dbReference type="Google" id="ProtNLM"/>
    </source>
</evidence>
<evidence type="ECO:0000313" key="1">
    <source>
        <dbReference type="EMBL" id="OCL96517.1"/>
    </source>
</evidence>
<gene>
    <name evidence="1" type="ORF">AAX29_02056</name>
</gene>
<dbReference type="Proteomes" id="UP000093281">
    <property type="component" value="Unassembled WGS sequence"/>
</dbReference>
<dbReference type="AlphaFoldDB" id="A0A1C0B2L3"/>